<keyword evidence="2" id="KW-0489">Methyltransferase</keyword>
<organism evidence="2 3">
    <name type="scientific">Paenibacillus amylolyticus</name>
    <dbReference type="NCBI Taxonomy" id="1451"/>
    <lineage>
        <taxon>Bacteria</taxon>
        <taxon>Bacillati</taxon>
        <taxon>Bacillota</taxon>
        <taxon>Bacilli</taxon>
        <taxon>Bacillales</taxon>
        <taxon>Paenibacillaceae</taxon>
        <taxon>Paenibacillus</taxon>
    </lineage>
</organism>
<reference evidence="3" key="2">
    <citation type="submission" date="2016-01" db="EMBL/GenBank/DDBJ databases">
        <title>Draft Genome Sequence of Paenibacillus amylolyticus Heshi-A3 that Was Isolated from Fermented Rice Bran with Aging Salted Mackerel, Which Was Named Heshiko as Traditional Fermented Seafood in Japan.</title>
        <authorList>
            <person name="Akuzawa S."/>
            <person name="Nakagawa J."/>
            <person name="Kanekatsu T."/>
            <person name="Kubota E."/>
            <person name="Ohtake R."/>
            <person name="Suzuki T."/>
            <person name="Kanesaki Y."/>
        </authorList>
    </citation>
    <scope>NUCLEOTIDE SEQUENCE [LARGE SCALE GENOMIC DNA]</scope>
    <source>
        <strain evidence="3">Heshi-A3</strain>
    </source>
</reference>
<sequence length="235" mass="25882">MSHNPSPMSWETADVHRYEQSIALKIPGYSHMHDLMERLLAASVTDNNDIHILVTGAGGGKEIALLGSRHAEWTLTGVDPSQPMLQLAESRVAEAGIGSRVKLQPVTVEELPEDIVYDGATSMLMLHFLQGMEAKRAFLTSLAARLKPGAPLIIAAVNADLRSPAYPLMMQAWKDHMLSAGVLSEEWERFAASLGHESDPISSEEMTQLLTECGFSHITRYFGAFWVEGYYASRN</sequence>
<dbReference type="AlphaFoldDB" id="A0A117I0Z3"/>
<dbReference type="InterPro" id="IPR041698">
    <property type="entry name" value="Methyltransf_25"/>
</dbReference>
<dbReference type="SUPFAM" id="SSF53335">
    <property type="entry name" value="S-adenosyl-L-methionine-dependent methyltransferases"/>
    <property type="match status" value="1"/>
</dbReference>
<keyword evidence="2" id="KW-0808">Transferase</keyword>
<proteinExistence type="predicted"/>
<dbReference type="Gene3D" id="3.40.50.150">
    <property type="entry name" value="Vaccinia Virus protein VP39"/>
    <property type="match status" value="1"/>
</dbReference>
<dbReference type="GO" id="GO:0032259">
    <property type="term" value="P:methylation"/>
    <property type="evidence" value="ECO:0007669"/>
    <property type="project" value="UniProtKB-KW"/>
</dbReference>
<evidence type="ECO:0000259" key="1">
    <source>
        <dbReference type="Pfam" id="PF13649"/>
    </source>
</evidence>
<dbReference type="GO" id="GO:0008168">
    <property type="term" value="F:methyltransferase activity"/>
    <property type="evidence" value="ECO:0007669"/>
    <property type="project" value="UniProtKB-KW"/>
</dbReference>
<dbReference type="EMBL" id="BCNV01000001">
    <property type="protein sequence ID" value="GAS81380.1"/>
    <property type="molecule type" value="Genomic_DNA"/>
</dbReference>
<dbReference type="CDD" id="cd02440">
    <property type="entry name" value="AdoMet_MTases"/>
    <property type="match status" value="1"/>
</dbReference>
<accession>A0A117I0Z3</accession>
<dbReference type="RefSeq" id="WP_062834091.1">
    <property type="nucleotide sequence ID" value="NZ_BCNV01000001.1"/>
</dbReference>
<reference evidence="2 3" key="1">
    <citation type="journal article" date="2016" name="Genome Announc.">
        <title>Draft Genome Sequence of Paenibacillus amylolyticus Heshi-A3, Isolated from Fermented Rice Bran in a Japanese Fermented Seafood Dish.</title>
        <authorList>
            <person name="Akuzawa S."/>
            <person name="Nagaoka J."/>
            <person name="Kanekatsu M."/>
            <person name="Kubota E."/>
            <person name="Ohtake R."/>
            <person name="Suzuki T."/>
            <person name="Kanesaki Y."/>
        </authorList>
    </citation>
    <scope>NUCLEOTIDE SEQUENCE [LARGE SCALE GENOMIC DNA]</scope>
    <source>
        <strain evidence="2 3">Heshi-A3</strain>
    </source>
</reference>
<feature type="domain" description="Methyltransferase" evidence="1">
    <location>
        <begin position="52"/>
        <end position="149"/>
    </location>
</feature>
<gene>
    <name evidence="2" type="ORF">PAHA3_1454</name>
</gene>
<evidence type="ECO:0000313" key="2">
    <source>
        <dbReference type="EMBL" id="GAS81380.1"/>
    </source>
</evidence>
<dbReference type="Proteomes" id="UP000069697">
    <property type="component" value="Unassembled WGS sequence"/>
</dbReference>
<dbReference type="Pfam" id="PF13649">
    <property type="entry name" value="Methyltransf_25"/>
    <property type="match status" value="1"/>
</dbReference>
<comment type="caution">
    <text evidence="2">The sequence shown here is derived from an EMBL/GenBank/DDBJ whole genome shotgun (WGS) entry which is preliminary data.</text>
</comment>
<protein>
    <submittedName>
        <fullName evidence="2">tRNA (Cmo5U34)-methyltransferase</fullName>
    </submittedName>
</protein>
<name>A0A117I0Z3_PAEAM</name>
<dbReference type="InterPro" id="IPR029063">
    <property type="entry name" value="SAM-dependent_MTases_sf"/>
</dbReference>
<evidence type="ECO:0000313" key="3">
    <source>
        <dbReference type="Proteomes" id="UP000069697"/>
    </source>
</evidence>